<keyword evidence="5 14" id="KW-0653">Protein transport</keyword>
<dbReference type="Gene3D" id="1.10.10.10">
    <property type="entry name" value="Winged helix-like DNA-binding domain superfamily/Winged helix DNA-binding domain"/>
    <property type="match status" value="1"/>
</dbReference>
<keyword evidence="3 14" id="KW-0813">Transport</keyword>
<evidence type="ECO:0000256" key="2">
    <source>
        <dbReference type="ARBA" id="ARBA00005443"/>
    </source>
</evidence>
<evidence type="ECO:0000256" key="12">
    <source>
        <dbReference type="ARBA" id="ARBA00053920"/>
    </source>
</evidence>
<dbReference type="InterPro" id="IPR036388">
    <property type="entry name" value="WH-like_DNA-bd_sf"/>
</dbReference>
<protein>
    <recommendedName>
        <fullName evidence="10 14">Peroxisomal membrane protein PEX14</fullName>
    </recommendedName>
    <alternativeName>
        <fullName evidence="11 14">Peroxin-14</fullName>
    </alternativeName>
</protein>
<evidence type="ECO:0000256" key="14">
    <source>
        <dbReference type="RuleBase" id="RU367032"/>
    </source>
</evidence>
<evidence type="ECO:0000256" key="10">
    <source>
        <dbReference type="ARBA" id="ARBA00029502"/>
    </source>
</evidence>
<dbReference type="Proteomes" id="UP001642360">
    <property type="component" value="Unassembled WGS sequence"/>
</dbReference>
<dbReference type="InterPro" id="IPR054154">
    <property type="entry name" value="PEX14-like_M_plants"/>
</dbReference>
<evidence type="ECO:0000256" key="4">
    <source>
        <dbReference type="ARBA" id="ARBA00022692"/>
    </source>
</evidence>
<comment type="similarity">
    <text evidence="2 14">Belongs to the peroxin-14 family.</text>
</comment>
<gene>
    <name evidence="19" type="ORF">ILEXP_LOCUS4624</name>
</gene>
<evidence type="ECO:0000313" key="20">
    <source>
        <dbReference type="Proteomes" id="UP001642360"/>
    </source>
</evidence>
<accession>A0ABC8R0W9</accession>
<evidence type="ECO:0000256" key="9">
    <source>
        <dbReference type="ARBA" id="ARBA00023140"/>
    </source>
</evidence>
<dbReference type="AlphaFoldDB" id="A0ABC8R0W9"/>
<comment type="subcellular location">
    <subcellularLocation>
        <location evidence="1">Peroxisome membrane</location>
        <topology evidence="1">Single-pass membrane protein</topology>
    </subcellularLocation>
</comment>
<proteinExistence type="inferred from homology"/>
<feature type="transmembrane region" description="Helical" evidence="16">
    <location>
        <begin position="221"/>
        <end position="242"/>
    </location>
</feature>
<evidence type="ECO:0000313" key="19">
    <source>
        <dbReference type="EMBL" id="CAK9137612.1"/>
    </source>
</evidence>
<evidence type="ECO:0000256" key="11">
    <source>
        <dbReference type="ARBA" id="ARBA00029691"/>
    </source>
</evidence>
<evidence type="ECO:0000256" key="8">
    <source>
        <dbReference type="ARBA" id="ARBA00023136"/>
    </source>
</evidence>
<evidence type="ECO:0000256" key="15">
    <source>
        <dbReference type="SAM" id="MobiDB-lite"/>
    </source>
</evidence>
<feature type="domain" description="Peroxisome membrane anchor protein Pex14p N-terminal" evidence="17">
    <location>
        <begin position="55"/>
        <end position="99"/>
    </location>
</feature>
<keyword evidence="8 14" id="KW-0472">Membrane</keyword>
<evidence type="ECO:0000259" key="18">
    <source>
        <dbReference type="Pfam" id="PF23020"/>
    </source>
</evidence>
<keyword evidence="4 16" id="KW-0812">Transmembrane</keyword>
<feature type="compositionally biased region" description="Polar residues" evidence="15">
    <location>
        <begin position="37"/>
        <end position="48"/>
    </location>
</feature>
<keyword evidence="9 14" id="KW-0576">Peroxisome</keyword>
<sequence length="379" mass="41472">MATQSSSAPPAPTDNKPQNPASEVVQTTLEDQKNMAEATQVNSSPSVFVNSEPMREDQVQNAVKFLSHPKVRGSPVVYRRSFLERKGLTKEEIDEAFRRVPVSKLSFFGHISLSLSLSLSPPPPFLPLFCVIQPRPFQMCNQLVQIKVISICVKLGCSNCGSTPRPSHQSCYTCFAMLITEGQMKSSSNIQPQDPSRSLQPAVVAPPGAISKVGTLSRFHWSHALLAVGLLAVSGAGTAVLFKVFMKSMFCFCWCNTIIPRLKSWIRKVAMEEDEDPVEKQNSKPSVAEEAAAAAKAAAAAAADVARASHEMLVSKTEEKRCFKELMDLLDVQVREMKSMSHTIQKLEGQSNTPGRISLVEQEDHKVSVTSSRVSIINA</sequence>
<evidence type="ECO:0000256" key="7">
    <source>
        <dbReference type="ARBA" id="ARBA00023010"/>
    </source>
</evidence>
<dbReference type="Pfam" id="PF04695">
    <property type="entry name" value="Pex14_N"/>
    <property type="match status" value="1"/>
</dbReference>
<comment type="function">
    <text evidence="12 14">Component of the PEX13-PEX14 docking complex, a translocon channel that specifically mediates the import of peroxisomal cargo proteins bound to PEX5 receptor. The PEX13-PEX14 docking complex forms a large import pore which can be opened to a diameter of about 9 nm. Mechanistically, PEX5 receptor along with cargo proteins associates with the PEX14 subunit of the PEX13-PEX14 docking complex in the cytosol, leading to the insertion of the receptor into the organelle membrane with the concomitant translocation of the cargo into the peroxisome matrix.</text>
</comment>
<keyword evidence="6 16" id="KW-1133">Transmembrane helix</keyword>
<comment type="caution">
    <text evidence="19">The sequence shown here is derived from an EMBL/GenBank/DDBJ whole genome shotgun (WGS) entry which is preliminary data.</text>
</comment>
<evidence type="ECO:0000256" key="16">
    <source>
        <dbReference type="SAM" id="Phobius"/>
    </source>
</evidence>
<dbReference type="FunFam" id="1.10.10.10:FF:000217">
    <property type="entry name" value="Peroxisomal membrane protein PEX14"/>
    <property type="match status" value="1"/>
</dbReference>
<feature type="compositionally biased region" description="Polar residues" evidence="15">
    <location>
        <begin position="15"/>
        <end position="29"/>
    </location>
</feature>
<dbReference type="InterPro" id="IPR025655">
    <property type="entry name" value="PEX14"/>
</dbReference>
<keyword evidence="20" id="KW-1185">Reference proteome</keyword>
<dbReference type="PANTHER" id="PTHR23058:SF0">
    <property type="entry name" value="PEROXISOMAL MEMBRANE PROTEIN PEX14"/>
    <property type="match status" value="1"/>
</dbReference>
<keyword evidence="7" id="KW-0811">Translocation</keyword>
<dbReference type="PANTHER" id="PTHR23058">
    <property type="entry name" value="PEROXISOMAL MEMBRANE PROTEIN PEX14"/>
    <property type="match status" value="1"/>
</dbReference>
<name>A0ABC8R0W9_9AQUA</name>
<evidence type="ECO:0000256" key="1">
    <source>
        <dbReference type="ARBA" id="ARBA00004549"/>
    </source>
</evidence>
<feature type="domain" description="Peroxisomal membrane protein PEX14 central plants" evidence="18">
    <location>
        <begin position="217"/>
        <end position="348"/>
    </location>
</feature>
<reference evidence="19 20" key="1">
    <citation type="submission" date="2024-02" db="EMBL/GenBank/DDBJ databases">
        <authorList>
            <person name="Vignale AGUSTIN F."/>
            <person name="Sosa J E."/>
            <person name="Modenutti C."/>
        </authorList>
    </citation>
    <scope>NUCLEOTIDE SEQUENCE [LARGE SCALE GENOMIC DNA]</scope>
</reference>
<evidence type="ECO:0000259" key="17">
    <source>
        <dbReference type="Pfam" id="PF04695"/>
    </source>
</evidence>
<feature type="region of interest" description="Disordered" evidence="15">
    <location>
        <begin position="1"/>
        <end position="48"/>
    </location>
</feature>
<evidence type="ECO:0000256" key="13">
    <source>
        <dbReference type="ARBA" id="ARBA00064754"/>
    </source>
</evidence>
<dbReference type="InterPro" id="IPR006785">
    <property type="entry name" value="Pex14_N"/>
</dbReference>
<dbReference type="GO" id="GO:0005778">
    <property type="term" value="C:peroxisomal membrane"/>
    <property type="evidence" value="ECO:0007669"/>
    <property type="project" value="UniProtKB-SubCell"/>
</dbReference>
<dbReference type="Pfam" id="PF23020">
    <property type="entry name" value="PEX14-like_2nd"/>
    <property type="match status" value="1"/>
</dbReference>
<evidence type="ECO:0000256" key="5">
    <source>
        <dbReference type="ARBA" id="ARBA00022927"/>
    </source>
</evidence>
<organism evidence="19 20">
    <name type="scientific">Ilex paraguariensis</name>
    <name type="common">yerba mate</name>
    <dbReference type="NCBI Taxonomy" id="185542"/>
    <lineage>
        <taxon>Eukaryota</taxon>
        <taxon>Viridiplantae</taxon>
        <taxon>Streptophyta</taxon>
        <taxon>Embryophyta</taxon>
        <taxon>Tracheophyta</taxon>
        <taxon>Spermatophyta</taxon>
        <taxon>Magnoliopsida</taxon>
        <taxon>eudicotyledons</taxon>
        <taxon>Gunneridae</taxon>
        <taxon>Pentapetalae</taxon>
        <taxon>asterids</taxon>
        <taxon>campanulids</taxon>
        <taxon>Aquifoliales</taxon>
        <taxon>Aquifoliaceae</taxon>
        <taxon>Ilex</taxon>
    </lineage>
</organism>
<evidence type="ECO:0000256" key="3">
    <source>
        <dbReference type="ARBA" id="ARBA00022448"/>
    </source>
</evidence>
<dbReference type="GO" id="GO:0016560">
    <property type="term" value="P:protein import into peroxisome matrix, docking"/>
    <property type="evidence" value="ECO:0007669"/>
    <property type="project" value="UniProtKB-UniRule"/>
</dbReference>
<comment type="subunit">
    <text evidence="13">Interacts with PEX13; forming the PEX13-PEX14 docking complex. Interacts with PEX5 (via WxxxF/Y motifs).</text>
</comment>
<evidence type="ECO:0000256" key="6">
    <source>
        <dbReference type="ARBA" id="ARBA00022989"/>
    </source>
</evidence>
<dbReference type="EMBL" id="CAUOFW020000825">
    <property type="protein sequence ID" value="CAK9137612.1"/>
    <property type="molecule type" value="Genomic_DNA"/>
</dbReference>